<organism evidence="2 3">
    <name type="scientific">Nocardia bovistercoris</name>
    <dbReference type="NCBI Taxonomy" id="2785916"/>
    <lineage>
        <taxon>Bacteria</taxon>
        <taxon>Bacillati</taxon>
        <taxon>Actinomycetota</taxon>
        <taxon>Actinomycetes</taxon>
        <taxon>Mycobacteriales</taxon>
        <taxon>Nocardiaceae</taxon>
        <taxon>Nocardia</taxon>
    </lineage>
</organism>
<dbReference type="Pfam" id="PF13374">
    <property type="entry name" value="TPR_10"/>
    <property type="match status" value="2"/>
</dbReference>
<accession>A0A931N2H8</accession>
<dbReference type="GO" id="GO:0006508">
    <property type="term" value="P:proteolysis"/>
    <property type="evidence" value="ECO:0007669"/>
    <property type="project" value="InterPro"/>
</dbReference>
<dbReference type="InterPro" id="IPR011600">
    <property type="entry name" value="Pept_C14_caspase"/>
</dbReference>
<evidence type="ECO:0000259" key="1">
    <source>
        <dbReference type="Pfam" id="PF00656"/>
    </source>
</evidence>
<evidence type="ECO:0000313" key="2">
    <source>
        <dbReference type="EMBL" id="MBH0776929.1"/>
    </source>
</evidence>
<dbReference type="InterPro" id="IPR029030">
    <property type="entry name" value="Caspase-like_dom_sf"/>
</dbReference>
<dbReference type="Gene3D" id="1.25.40.10">
    <property type="entry name" value="Tetratricopeptide repeat domain"/>
    <property type="match status" value="1"/>
</dbReference>
<feature type="domain" description="Peptidase C14 caspase" evidence="1">
    <location>
        <begin position="12"/>
        <end position="221"/>
    </location>
</feature>
<dbReference type="InterPro" id="IPR011990">
    <property type="entry name" value="TPR-like_helical_dom_sf"/>
</dbReference>
<dbReference type="EMBL" id="JADMLG010000004">
    <property type="protein sequence ID" value="MBH0776929.1"/>
    <property type="molecule type" value="Genomic_DNA"/>
</dbReference>
<dbReference type="GO" id="GO:0004197">
    <property type="term" value="F:cysteine-type endopeptidase activity"/>
    <property type="evidence" value="ECO:0007669"/>
    <property type="project" value="InterPro"/>
</dbReference>
<dbReference type="SUPFAM" id="SSF52129">
    <property type="entry name" value="Caspase-like"/>
    <property type="match status" value="1"/>
</dbReference>
<dbReference type="PANTHER" id="PTHR46082:SF6">
    <property type="entry name" value="AAA+ ATPASE DOMAIN-CONTAINING PROTEIN-RELATED"/>
    <property type="match status" value="1"/>
</dbReference>
<reference evidence="2" key="1">
    <citation type="submission" date="2020-11" db="EMBL/GenBank/DDBJ databases">
        <title>Nocardia NEAU-351.nov., a novel actinomycete isolated from the cow dung.</title>
        <authorList>
            <person name="Zhang X."/>
        </authorList>
    </citation>
    <scope>NUCLEOTIDE SEQUENCE</scope>
    <source>
        <strain evidence="2">NEAU-351</strain>
    </source>
</reference>
<dbReference type="NCBIfam" id="NF047832">
    <property type="entry name" value="caspase_w_EACC1"/>
    <property type="match status" value="1"/>
</dbReference>
<dbReference type="Proteomes" id="UP000655751">
    <property type="component" value="Unassembled WGS sequence"/>
</dbReference>
<keyword evidence="3" id="KW-1185">Reference proteome</keyword>
<protein>
    <submittedName>
        <fullName evidence="2">Tetratricopeptide repeat protein</fullName>
    </submittedName>
</protein>
<name>A0A931N2H8_9NOCA</name>
<dbReference type="RefSeq" id="WP_196149281.1">
    <property type="nucleotide sequence ID" value="NZ_JADMLG010000004.1"/>
</dbReference>
<dbReference type="SUPFAM" id="SSF48452">
    <property type="entry name" value="TPR-like"/>
    <property type="match status" value="1"/>
</dbReference>
<sequence length="443" mass="48190">MKLPDGHRSRGVLIGTSQYSDDRLPPLHAVTATVDALRAALTDPDYGILPPENCTVLADEGDLRQVGIALRTAARQAEDLLLIFYSGHGLTSGLRHDLYLALRDSDFAEPEFNALEYDKLRGAVLDSPAKTKVIILDCCFAGRAVSQTMAAADAAFTQQTEVGGTYVLTAAPRDKVALVLDGEEHTAFTGRLLRLLTDGVPEASELLSIDDLYRHLYRTMQAEGLPIPQKHGTLNADELALTRNRAFAATAAPELQARRSEIRKRAFEGEWSASIAELRDIHTRQARILGAEHQDTLLTLQLIGRCESASGNPEQGIVTLSELLRVESATLGSEHPQTLTTRQILAVATGESGARGEAVDMLRILLPVRRRVLGPDDDHACRTAHMLARNLIAIGELAEAEAILCEVVAVRERILGTEHPHTVRTRRDLDSLVAAGVSDHERG</sequence>
<proteinExistence type="predicted"/>
<dbReference type="InterPro" id="IPR053137">
    <property type="entry name" value="NLR-like"/>
</dbReference>
<dbReference type="Pfam" id="PF00656">
    <property type="entry name" value="Peptidase_C14"/>
    <property type="match status" value="1"/>
</dbReference>
<gene>
    <name evidence="2" type="ORF">IT779_11605</name>
</gene>
<dbReference type="Gene3D" id="3.40.50.1460">
    <property type="match status" value="1"/>
</dbReference>
<dbReference type="AlphaFoldDB" id="A0A931N2H8"/>
<dbReference type="PANTHER" id="PTHR46082">
    <property type="entry name" value="ATP/GTP-BINDING PROTEIN-RELATED"/>
    <property type="match status" value="1"/>
</dbReference>
<comment type="caution">
    <text evidence="2">The sequence shown here is derived from an EMBL/GenBank/DDBJ whole genome shotgun (WGS) entry which is preliminary data.</text>
</comment>
<evidence type="ECO:0000313" key="3">
    <source>
        <dbReference type="Proteomes" id="UP000655751"/>
    </source>
</evidence>